<accession>A0A431URU8</accession>
<keyword evidence="3" id="KW-1185">Reference proteome</keyword>
<sequence length="278" mass="31004">MLLVFCMMFSATAAAEGEYNWIEGGTTVDLGDIASIELDPGFIFLDGEETKRMAQDYGDPISGLEIGSIFPMDESQTWAVYFDYEETGHIKDDEKIDADALLKSYQEGTEEANKDLQPSERYYVTGWDIEPFYDEKTNNLTWSLLLEDANKETFLNYNTRILTREGNISVILVTDPQNMEANKQILDEKILPLLNIKEGNKYTDFNESTDKVAEYGLSALILGGTGLAVAKKAGLIAVLLAFGKKFGVLVVAAIVGLWSFIRKKKKNKTSETVEPISE</sequence>
<dbReference type="EMBL" id="RXNR01000024">
    <property type="protein sequence ID" value="RTQ93028.1"/>
    <property type="molecule type" value="Genomic_DNA"/>
</dbReference>
<keyword evidence="1" id="KW-1133">Transmembrane helix</keyword>
<evidence type="ECO:0000313" key="2">
    <source>
        <dbReference type="EMBL" id="RTQ93028.1"/>
    </source>
</evidence>
<protein>
    <submittedName>
        <fullName evidence="2">DUF2167 domain-containing protein</fullName>
    </submittedName>
</protein>
<evidence type="ECO:0000313" key="3">
    <source>
        <dbReference type="Proteomes" id="UP000276349"/>
    </source>
</evidence>
<evidence type="ECO:0000256" key="1">
    <source>
        <dbReference type="SAM" id="Phobius"/>
    </source>
</evidence>
<dbReference type="InterPro" id="IPR018682">
    <property type="entry name" value="DUF2167_membr"/>
</dbReference>
<gene>
    <name evidence="2" type="ORF">EKG35_10045</name>
</gene>
<keyword evidence="1" id="KW-0472">Membrane</keyword>
<proteinExistence type="predicted"/>
<dbReference type="Proteomes" id="UP000276349">
    <property type="component" value="Unassembled WGS sequence"/>
</dbReference>
<name>A0A431URU8_9BACI</name>
<keyword evidence="1" id="KW-0812">Transmembrane</keyword>
<dbReference type="OrthoDB" id="196355at2"/>
<feature type="transmembrane region" description="Helical" evidence="1">
    <location>
        <begin position="235"/>
        <end position="261"/>
    </location>
</feature>
<dbReference type="Pfam" id="PF09935">
    <property type="entry name" value="DUF2167"/>
    <property type="match status" value="1"/>
</dbReference>
<organism evidence="2 3">
    <name type="scientific">Lysinibacillus telephonicus</name>
    <dbReference type="NCBI Taxonomy" id="1714840"/>
    <lineage>
        <taxon>Bacteria</taxon>
        <taxon>Bacillati</taxon>
        <taxon>Bacillota</taxon>
        <taxon>Bacilli</taxon>
        <taxon>Bacillales</taxon>
        <taxon>Bacillaceae</taxon>
        <taxon>Lysinibacillus</taxon>
    </lineage>
</organism>
<reference evidence="2 3" key="1">
    <citation type="submission" date="2018-12" db="EMBL/GenBank/DDBJ databases">
        <authorList>
            <person name="Yu L."/>
        </authorList>
    </citation>
    <scope>NUCLEOTIDE SEQUENCE [LARGE SCALE GENOMIC DNA]</scope>
    <source>
        <strain evidence="2 3">S5H2222</strain>
    </source>
</reference>
<comment type="caution">
    <text evidence="2">The sequence shown here is derived from an EMBL/GenBank/DDBJ whole genome shotgun (WGS) entry which is preliminary data.</text>
</comment>
<dbReference type="AlphaFoldDB" id="A0A431URU8"/>